<dbReference type="InterPro" id="IPR050738">
    <property type="entry name" value="Sulfatase"/>
</dbReference>
<proteinExistence type="inferred from homology"/>
<evidence type="ECO:0000256" key="5">
    <source>
        <dbReference type="SAM" id="SignalP"/>
    </source>
</evidence>
<evidence type="ECO:0000256" key="4">
    <source>
        <dbReference type="ARBA" id="ARBA00022837"/>
    </source>
</evidence>
<evidence type="ECO:0000313" key="7">
    <source>
        <dbReference type="EMBL" id="EWH09569.1"/>
    </source>
</evidence>
<organism evidence="7 8">
    <name type="scientific">Catenovulum agarivorans DS-2</name>
    <dbReference type="NCBI Taxonomy" id="1328313"/>
    <lineage>
        <taxon>Bacteria</taxon>
        <taxon>Pseudomonadati</taxon>
        <taxon>Pseudomonadota</taxon>
        <taxon>Gammaproteobacteria</taxon>
        <taxon>Alteromonadales</taxon>
        <taxon>Alteromonadaceae</taxon>
        <taxon>Catenovulum</taxon>
    </lineage>
</organism>
<sequence>MKTLSHKVTQMIKSAIALTVMAATLSSCAETTAKTAKRVDERPNILVILTDDMGYADVGFNGSPDIKTPNLDQLAAGGTVMTSAYTAHPFCGPSRAGLMTGRYPHMFGSQFNLPTNKDSAGLGIPVEETYMSSVLQSAGYRTGLVGKWHLGEAPEYHPNNRGFDDFYGFLNGGHSYFPEKFVKTYNNLRAQGRDNTIFQYLRPLEHNGKEVEVTKYLTDDLSDKASRFITESSKVDKPFFLYLAYNAPHTPLEATEEDMAQFPHIKNKKRKIYAGMVYAVDRGVGQIVETLKQTGQYENTLIVFFSDNGGKTKAGANNHPLKGSKGDTLEGGFRTPMFFHWPQQIKGGDTYHHVISALDFYPTFAHLANAAIPAEKKVDGVNLWPAFTKGESARPGKSLFAMRHRYGYSDVSIRRDNFKAQLYGNGQWKLFDVHNDPAETTDLAAQYPILLRELVEDGEIWSWQHAKPKWFHIHKEGFDWREKSMPRFHETFAIDRAN</sequence>
<dbReference type="GO" id="GO:0004065">
    <property type="term" value="F:arylsulfatase activity"/>
    <property type="evidence" value="ECO:0007669"/>
    <property type="project" value="TreeGrafter"/>
</dbReference>
<keyword evidence="4" id="KW-0106">Calcium</keyword>
<keyword evidence="3" id="KW-0378">Hydrolase</keyword>
<evidence type="ECO:0000256" key="1">
    <source>
        <dbReference type="ARBA" id="ARBA00008779"/>
    </source>
</evidence>
<keyword evidence="2" id="KW-0479">Metal-binding</keyword>
<dbReference type="GO" id="GO:0046872">
    <property type="term" value="F:metal ion binding"/>
    <property type="evidence" value="ECO:0007669"/>
    <property type="project" value="UniProtKB-KW"/>
</dbReference>
<name>W7Q9W0_9ALTE</name>
<feature type="signal peptide" evidence="5">
    <location>
        <begin position="1"/>
        <end position="29"/>
    </location>
</feature>
<evidence type="ECO:0000313" key="8">
    <source>
        <dbReference type="Proteomes" id="UP000019276"/>
    </source>
</evidence>
<dbReference type="AlphaFoldDB" id="W7Q9W0"/>
<keyword evidence="5" id="KW-0732">Signal</keyword>
<dbReference type="eggNOG" id="COG3119">
    <property type="taxonomic scope" value="Bacteria"/>
</dbReference>
<protein>
    <submittedName>
        <fullName evidence="7">Sulfatase</fullName>
    </submittedName>
</protein>
<dbReference type="PROSITE" id="PS00149">
    <property type="entry name" value="SULFATASE_2"/>
    <property type="match status" value="1"/>
</dbReference>
<dbReference type="PROSITE" id="PS51257">
    <property type="entry name" value="PROKAR_LIPOPROTEIN"/>
    <property type="match status" value="1"/>
</dbReference>
<dbReference type="Gene3D" id="3.30.1120.10">
    <property type="match status" value="1"/>
</dbReference>
<dbReference type="InterPro" id="IPR024607">
    <property type="entry name" value="Sulfatase_CS"/>
</dbReference>
<dbReference type="Proteomes" id="UP000019276">
    <property type="component" value="Unassembled WGS sequence"/>
</dbReference>
<dbReference type="InterPro" id="IPR017850">
    <property type="entry name" value="Alkaline_phosphatase_core_sf"/>
</dbReference>
<dbReference type="RefSeq" id="WP_200870143.1">
    <property type="nucleotide sequence ID" value="NZ_ARZY01000022.1"/>
</dbReference>
<dbReference type="STRING" id="1328313.DS2_12078"/>
<feature type="domain" description="Sulfatase N-terminal" evidence="6">
    <location>
        <begin position="43"/>
        <end position="369"/>
    </location>
</feature>
<evidence type="ECO:0000259" key="6">
    <source>
        <dbReference type="Pfam" id="PF00884"/>
    </source>
</evidence>
<dbReference type="EMBL" id="ARZY01000022">
    <property type="protein sequence ID" value="EWH09569.1"/>
    <property type="molecule type" value="Genomic_DNA"/>
</dbReference>
<keyword evidence="8" id="KW-1185">Reference proteome</keyword>
<comment type="similarity">
    <text evidence="1">Belongs to the sulfatase family.</text>
</comment>
<evidence type="ECO:0000256" key="3">
    <source>
        <dbReference type="ARBA" id="ARBA00022801"/>
    </source>
</evidence>
<reference evidence="7 8" key="1">
    <citation type="journal article" date="2014" name="Genome Announc.">
        <title>Draft Genome Sequence of the Agar-Degrading Bacterium Catenovulum sp. Strain DS-2, Isolated from Intestines of Haliotis diversicolor.</title>
        <authorList>
            <person name="Shan D."/>
            <person name="Li X."/>
            <person name="Gu Z."/>
            <person name="Wei G."/>
            <person name="Gao Z."/>
            <person name="Shao Z."/>
        </authorList>
    </citation>
    <scope>NUCLEOTIDE SEQUENCE [LARGE SCALE GENOMIC DNA]</scope>
    <source>
        <strain evidence="7 8">DS-2</strain>
    </source>
</reference>
<dbReference type="InterPro" id="IPR000917">
    <property type="entry name" value="Sulfatase_N"/>
</dbReference>
<dbReference type="PANTHER" id="PTHR42693:SF53">
    <property type="entry name" value="ENDO-4-O-SULFATASE"/>
    <property type="match status" value="1"/>
</dbReference>
<dbReference type="SUPFAM" id="SSF53649">
    <property type="entry name" value="Alkaline phosphatase-like"/>
    <property type="match status" value="1"/>
</dbReference>
<dbReference type="Gene3D" id="3.40.720.10">
    <property type="entry name" value="Alkaline Phosphatase, subunit A"/>
    <property type="match status" value="1"/>
</dbReference>
<comment type="caution">
    <text evidence="7">The sequence shown here is derived from an EMBL/GenBank/DDBJ whole genome shotgun (WGS) entry which is preliminary data.</text>
</comment>
<dbReference type="PATRIC" id="fig|1328313.3.peg.2467"/>
<gene>
    <name evidence="7" type="ORF">DS2_12078</name>
</gene>
<accession>W7Q9W0</accession>
<evidence type="ECO:0000256" key="2">
    <source>
        <dbReference type="ARBA" id="ARBA00022723"/>
    </source>
</evidence>
<dbReference type="Pfam" id="PF00884">
    <property type="entry name" value="Sulfatase"/>
    <property type="match status" value="1"/>
</dbReference>
<feature type="chain" id="PRO_5004897883" evidence="5">
    <location>
        <begin position="30"/>
        <end position="498"/>
    </location>
</feature>
<dbReference type="PANTHER" id="PTHR42693">
    <property type="entry name" value="ARYLSULFATASE FAMILY MEMBER"/>
    <property type="match status" value="1"/>
</dbReference>